<dbReference type="PANTHER" id="PTHR12400">
    <property type="entry name" value="INOSITOL POLYPHOSPHATE KINASE"/>
    <property type="match status" value="1"/>
</dbReference>
<evidence type="ECO:0000256" key="4">
    <source>
        <dbReference type="ARBA" id="ARBA00022777"/>
    </source>
</evidence>
<evidence type="ECO:0000256" key="2">
    <source>
        <dbReference type="ARBA" id="ARBA00022679"/>
    </source>
</evidence>
<keyword evidence="8" id="KW-1185">Reference proteome</keyword>
<feature type="region of interest" description="Disordered" evidence="7">
    <location>
        <begin position="379"/>
        <end position="402"/>
    </location>
</feature>
<evidence type="ECO:0000256" key="7">
    <source>
        <dbReference type="SAM" id="MobiDB-lite"/>
    </source>
</evidence>
<evidence type="ECO:0000313" key="8">
    <source>
        <dbReference type="Proteomes" id="UP000694843"/>
    </source>
</evidence>
<feature type="compositionally biased region" description="Basic and acidic residues" evidence="7">
    <location>
        <begin position="708"/>
        <end position="717"/>
    </location>
</feature>
<dbReference type="PANTHER" id="PTHR12400:SF97">
    <property type="entry name" value="KINASE"/>
    <property type="match status" value="1"/>
</dbReference>
<evidence type="ECO:0000256" key="1">
    <source>
        <dbReference type="ARBA" id="ARBA00007374"/>
    </source>
</evidence>
<protein>
    <recommendedName>
        <fullName evidence="6">Kinase</fullName>
        <ecNumber evidence="6">2.7.-.-</ecNumber>
    </recommendedName>
</protein>
<dbReference type="SUPFAM" id="SSF56104">
    <property type="entry name" value="SAICAR synthase-like"/>
    <property type="match status" value="1"/>
</dbReference>
<dbReference type="GO" id="GO:0046854">
    <property type="term" value="P:phosphatidylinositol phosphate biosynthetic process"/>
    <property type="evidence" value="ECO:0007669"/>
    <property type="project" value="TreeGrafter"/>
</dbReference>
<accession>A0A8B7PGX1</accession>
<feature type="compositionally biased region" description="Polar residues" evidence="7">
    <location>
        <begin position="390"/>
        <end position="402"/>
    </location>
</feature>
<dbReference type="GeneID" id="108680845"/>
<keyword evidence="3" id="KW-0547">Nucleotide-binding</keyword>
<dbReference type="InterPro" id="IPR038286">
    <property type="entry name" value="IPK_sf"/>
</dbReference>
<feature type="compositionally biased region" description="Polar residues" evidence="7">
    <location>
        <begin position="149"/>
        <end position="169"/>
    </location>
</feature>
<feature type="compositionally biased region" description="Polar residues" evidence="7">
    <location>
        <begin position="757"/>
        <end position="797"/>
    </location>
</feature>
<reference evidence="9" key="1">
    <citation type="submission" date="2025-08" db="UniProtKB">
        <authorList>
            <consortium name="RefSeq"/>
        </authorList>
    </citation>
    <scope>IDENTIFICATION</scope>
    <source>
        <tissue evidence="9">Whole organism</tissue>
    </source>
</reference>
<dbReference type="AlphaFoldDB" id="A0A8B7PGX1"/>
<keyword evidence="2 6" id="KW-0808">Transferase</keyword>
<dbReference type="GO" id="GO:0032958">
    <property type="term" value="P:inositol phosphate biosynthetic process"/>
    <property type="evidence" value="ECO:0007669"/>
    <property type="project" value="InterPro"/>
</dbReference>
<dbReference type="GO" id="GO:0005634">
    <property type="term" value="C:nucleus"/>
    <property type="evidence" value="ECO:0007669"/>
    <property type="project" value="TreeGrafter"/>
</dbReference>
<comment type="similarity">
    <text evidence="1 6">Belongs to the inositol phosphokinase (IPK) family.</text>
</comment>
<proteinExistence type="inferred from homology"/>
<dbReference type="Proteomes" id="UP000694843">
    <property type="component" value="Unplaced"/>
</dbReference>
<dbReference type="FunFam" id="3.30.470.160:FF:000001">
    <property type="entry name" value="Kinase"/>
    <property type="match status" value="1"/>
</dbReference>
<evidence type="ECO:0000256" key="3">
    <source>
        <dbReference type="ARBA" id="ARBA00022741"/>
    </source>
</evidence>
<sequence length="827" mass="92344">MTLPTRVNKKSDVQKPNVCQKYLQNCSLLTKSVGDVSESEHSDSAHVSMLDFNSYYPRKINDSVMSQLPRVQLLVEAYTNMLAKRSSPKSPPTHIFYEQQSRKKRSRKRPYRECPEDRLWLTWDTTLDPQRWLSDSDIGKVPHGDENSNDLSASSKLPQGFDPTNRSDYSSSQAWTEEFHANEYSRGNSITSSRGSPGLCYDEDFGMVRSASCSRLPGRASLALSDDSAVGLECGSTVSRNPSPEFTEFCTSAFNEPWESVVDEGSTVEKGERRQSMKPPAVVVSDYSGACLSLRVAHMTEDFKLSSLTRQASFVTEPLNDYGLSVSTICPRKVSDCSTCSSVSTVDMSPDSHLSLDEFSPSRRSSCCSNCSAYTVSDASEESGDLPQIPENQNYPYGTADSNKTSNWRKVKNVVQWTPFIQTYKRHKYPWVQLAGHQGNFKAGDKQGTILKKLCLAEQRALERLMKDKLEPYVPRYLGLVDKGDQEQYLELQDLLSNFTAPCVMDIKMGVRTYLEEELAKARVKPKLRKDMFEKMVQIDPNAPSDAEQRAQAVTKPRYMVWRETISSTATLGFRIEGVKKSDGTSSKDFKTTRTQEQVLESLASFVQGYDHAPARYLKRLKEIRATLESSEFFKSHELIGSSLLFVHNEDDAVVWLIDFAKSIPLPDDVVVTHKVPWVEGSHEDGYLIGLDNLIALMTTLDSQVNQSKKEATEHSSSRRSSHSNNPLDRVKNSVSKIQTLQNDVLKGAAHRLENLQLKNNDSGKISNSTSLSNSFKDASSPNSQTKDSSIVNTKVLSENDRNTDLISVNDSSIGPDLRTTGGVSSS</sequence>
<evidence type="ECO:0000256" key="5">
    <source>
        <dbReference type="ARBA" id="ARBA00022840"/>
    </source>
</evidence>
<dbReference type="RefSeq" id="XP_018025250.1">
    <property type="nucleotide sequence ID" value="XM_018169761.2"/>
</dbReference>
<feature type="region of interest" description="Disordered" evidence="7">
    <location>
        <begin position="706"/>
        <end position="730"/>
    </location>
</feature>
<dbReference type="Pfam" id="PF03770">
    <property type="entry name" value="IPK"/>
    <property type="match status" value="1"/>
</dbReference>
<gene>
    <name evidence="9" type="primary">LOC108680845</name>
</gene>
<dbReference type="EC" id="2.7.-.-" evidence="6"/>
<organism evidence="8 9">
    <name type="scientific">Hyalella azteca</name>
    <name type="common">Amphipod</name>
    <dbReference type="NCBI Taxonomy" id="294128"/>
    <lineage>
        <taxon>Eukaryota</taxon>
        <taxon>Metazoa</taxon>
        <taxon>Ecdysozoa</taxon>
        <taxon>Arthropoda</taxon>
        <taxon>Crustacea</taxon>
        <taxon>Multicrustacea</taxon>
        <taxon>Malacostraca</taxon>
        <taxon>Eumalacostraca</taxon>
        <taxon>Peracarida</taxon>
        <taxon>Amphipoda</taxon>
        <taxon>Senticaudata</taxon>
        <taxon>Talitrida</taxon>
        <taxon>Talitroidea</taxon>
        <taxon>Hyalellidae</taxon>
        <taxon>Hyalella</taxon>
    </lineage>
</organism>
<keyword evidence="4 6" id="KW-0418">Kinase</keyword>
<feature type="region of interest" description="Disordered" evidence="7">
    <location>
        <begin position="135"/>
        <end position="169"/>
    </location>
</feature>
<dbReference type="GO" id="GO:0005524">
    <property type="term" value="F:ATP binding"/>
    <property type="evidence" value="ECO:0007669"/>
    <property type="project" value="UniProtKB-KW"/>
</dbReference>
<name>A0A8B7PGX1_HYAAZ</name>
<evidence type="ECO:0000313" key="9">
    <source>
        <dbReference type="RefSeq" id="XP_018025250.1"/>
    </source>
</evidence>
<dbReference type="GO" id="GO:0000828">
    <property type="term" value="F:inositol hexakisphosphate kinase activity"/>
    <property type="evidence" value="ECO:0007669"/>
    <property type="project" value="TreeGrafter"/>
</dbReference>
<dbReference type="GO" id="GO:0005737">
    <property type="term" value="C:cytoplasm"/>
    <property type="evidence" value="ECO:0007669"/>
    <property type="project" value="TreeGrafter"/>
</dbReference>
<feature type="region of interest" description="Disordered" evidence="7">
    <location>
        <begin position="84"/>
        <end position="110"/>
    </location>
</feature>
<dbReference type="InterPro" id="IPR005522">
    <property type="entry name" value="IPK"/>
</dbReference>
<dbReference type="Gene3D" id="3.30.470.160">
    <property type="entry name" value="Inositol polyphosphate kinase"/>
    <property type="match status" value="1"/>
</dbReference>
<feature type="compositionally biased region" description="Basic and acidic residues" evidence="7">
    <location>
        <begin position="137"/>
        <end position="146"/>
    </location>
</feature>
<feature type="region of interest" description="Disordered" evidence="7">
    <location>
        <begin position="756"/>
        <end position="827"/>
    </location>
</feature>
<keyword evidence="5" id="KW-0067">ATP-binding</keyword>
<evidence type="ECO:0000256" key="6">
    <source>
        <dbReference type="RuleBase" id="RU363090"/>
    </source>
</evidence>
<dbReference type="OrthoDB" id="338650at2759"/>